<sequence>TFIIDNKCQFQEINFILMASFMVFEPIVQKAVKIKQTIIDVIILATRSFIFKQLSIVAQMAVTNSILYIFKEIQDGQIDQPTYNMIKQSGFEQLPLKIVQITRYYDVQSMILQQFANFSAMQVENMDYFQQLIKMIFDSPSFLTNEIKVFEALSVVTSSLLLLGKRMDVSHLDKYFKLVQTVLEMFDQLPEATLFIMQRLFMQLSDIPQKHFQRYFAGYFGFFSFTFENCFQDESTSTGLLNQVLLCIPDKKEVLDELKPDLLKFATNLINSPAKPLQKIKFMFLLQQIDFLRLLHQIPIQEQIIEITEFLIKQINDDQKKNFEISKLISRLIVENVEQRQMVDENKPVSSQAIFDFLEPEMYKLSDQCQEVIYYTLKPIIELLKLKKQINCEIKTLIPINVQIMLSQNQSNEAFEMLNGFLNADLQNIQSIIDENGQIVDERPINEEQAAQIVLKQVFELFKKYQPDQVQEFYQQGLKSKLKQQIAAFYFNYLPEGELKKIYSVTMQNGDLEIIKDYLKAIASVCGLE</sequence>
<dbReference type="EMBL" id="GDID01006740">
    <property type="protein sequence ID" value="JAP89866.1"/>
    <property type="molecule type" value="Transcribed_RNA"/>
</dbReference>
<evidence type="ECO:0000313" key="1">
    <source>
        <dbReference type="EMBL" id="JAP89866.1"/>
    </source>
</evidence>
<dbReference type="AlphaFoldDB" id="A0A146K2E1"/>
<accession>A0A146K2E1</accession>
<proteinExistence type="predicted"/>
<organism evidence="1">
    <name type="scientific">Trepomonas sp. PC1</name>
    <dbReference type="NCBI Taxonomy" id="1076344"/>
    <lineage>
        <taxon>Eukaryota</taxon>
        <taxon>Metamonada</taxon>
        <taxon>Diplomonadida</taxon>
        <taxon>Hexamitidae</taxon>
        <taxon>Hexamitinae</taxon>
        <taxon>Trepomonas</taxon>
    </lineage>
</organism>
<reference evidence="1" key="1">
    <citation type="submission" date="2015-07" db="EMBL/GenBank/DDBJ databases">
        <title>Adaptation to a free-living lifestyle via gene acquisitions in the diplomonad Trepomonas sp. PC1.</title>
        <authorList>
            <person name="Xu F."/>
            <person name="Jerlstrom-Hultqvist J."/>
            <person name="Kolisko M."/>
            <person name="Simpson A.G.B."/>
            <person name="Roger A.J."/>
            <person name="Svard S.G."/>
            <person name="Andersson J.O."/>
        </authorList>
    </citation>
    <scope>NUCLEOTIDE SEQUENCE</scope>
    <source>
        <strain evidence="1">PC1</strain>
    </source>
</reference>
<feature type="non-terminal residue" evidence="1">
    <location>
        <position position="1"/>
    </location>
</feature>
<gene>
    <name evidence="1" type="ORF">TPC1_30639</name>
</gene>
<name>A0A146K2E1_9EUKA</name>
<protein>
    <submittedName>
        <fullName evidence="1">Uncharacterized protein</fullName>
    </submittedName>
</protein>